<name>A0ABP7ZIK1_9MICO</name>
<accession>A0ABP7ZIK1</accession>
<dbReference type="PANTHER" id="PTHR12110">
    <property type="entry name" value="HYDROXYPYRUVATE ISOMERASE"/>
    <property type="match status" value="1"/>
</dbReference>
<dbReference type="Gene3D" id="3.20.20.150">
    <property type="entry name" value="Divalent-metal-dependent TIM barrel enzymes"/>
    <property type="match status" value="1"/>
</dbReference>
<sequence length="312" mass="34301">MRFSVTTVSTPEWTPEEAAAAIAAQGWDGIEWRVTDQEPADEPGYWAGNRATWPLTGLEESVPEILRITNEAGLDFSAIGAYVQASDHDNIERLLAATAALGAGSVRIGVPHVPVADYRAVFAATRADLEWVVERAAVHGVKVLVELHHGTIISSASAAYRLVEGLDPERIGVIHDIGNQVIEGFEDIGTAFQILGEYLAHIHVKNAVWWPNGQQGPDAQVMWEHNWSTLRDGQIDIDWLFRALVSIGYDGWVALEDFTDLSTPRDERLLDSLQFLHGSYQRALMWAEWVAAEAAEADAVEEVQTEGPDVEA</sequence>
<dbReference type="RefSeq" id="WP_344790891.1">
    <property type="nucleotide sequence ID" value="NZ_BAABBV010000001.1"/>
</dbReference>
<keyword evidence="1" id="KW-0119">Carbohydrate metabolism</keyword>
<evidence type="ECO:0000313" key="4">
    <source>
        <dbReference type="Proteomes" id="UP001415169"/>
    </source>
</evidence>
<evidence type="ECO:0000313" key="3">
    <source>
        <dbReference type="EMBL" id="GAA4158922.1"/>
    </source>
</evidence>
<dbReference type="SUPFAM" id="SSF51658">
    <property type="entry name" value="Xylose isomerase-like"/>
    <property type="match status" value="1"/>
</dbReference>
<evidence type="ECO:0000259" key="2">
    <source>
        <dbReference type="Pfam" id="PF01261"/>
    </source>
</evidence>
<reference evidence="3" key="2">
    <citation type="submission" date="2023-12" db="EMBL/GenBank/DDBJ databases">
        <authorList>
            <person name="Sun Q."/>
            <person name="Inoue M."/>
        </authorList>
    </citation>
    <scope>NUCLEOTIDE SEQUENCE</scope>
    <source>
        <strain evidence="3">JCM 17590</strain>
    </source>
</reference>
<reference evidence="3" key="1">
    <citation type="journal article" date="2014" name="Int. J. Syst. Evol. Microbiol.">
        <title>Complete genome of a new Firmicutes species belonging to the dominant human colonic microbiota ('Ruminococcus bicirculans') reveals two chromosomes and a selective capacity to utilize plant glucans.</title>
        <authorList>
            <consortium name="NISC Comparative Sequencing Program"/>
            <person name="Wegmann U."/>
            <person name="Louis P."/>
            <person name="Goesmann A."/>
            <person name="Henrissat B."/>
            <person name="Duncan S.H."/>
            <person name="Flint H.J."/>
        </authorList>
    </citation>
    <scope>NUCLEOTIDE SEQUENCE</scope>
    <source>
        <strain evidence="3">JCM 17590</strain>
    </source>
</reference>
<feature type="domain" description="Xylose isomerase-like TIM barrel" evidence="2">
    <location>
        <begin position="20"/>
        <end position="276"/>
    </location>
</feature>
<keyword evidence="4" id="KW-1185">Reference proteome</keyword>
<proteinExistence type="predicted"/>
<gene>
    <name evidence="3" type="ORF">GCM10022286_12550</name>
</gene>
<dbReference type="EMBL" id="BAABBV010000001">
    <property type="protein sequence ID" value="GAA4158922.1"/>
    <property type="molecule type" value="Genomic_DNA"/>
</dbReference>
<dbReference type="InterPro" id="IPR013022">
    <property type="entry name" value="Xyl_isomerase-like_TIM-brl"/>
</dbReference>
<evidence type="ECO:0000256" key="1">
    <source>
        <dbReference type="ARBA" id="ARBA00023277"/>
    </source>
</evidence>
<dbReference type="Proteomes" id="UP001415169">
    <property type="component" value="Unassembled WGS sequence"/>
</dbReference>
<dbReference type="Pfam" id="PF01261">
    <property type="entry name" value="AP_endonuc_2"/>
    <property type="match status" value="1"/>
</dbReference>
<protein>
    <recommendedName>
        <fullName evidence="2">Xylose isomerase-like TIM barrel domain-containing protein</fullName>
    </recommendedName>
</protein>
<dbReference type="InterPro" id="IPR050312">
    <property type="entry name" value="IolE/XylAMocC-like"/>
</dbReference>
<comment type="caution">
    <text evidence="3">The sequence shown here is derived from an EMBL/GenBank/DDBJ whole genome shotgun (WGS) entry which is preliminary data.</text>
</comment>
<dbReference type="PANTHER" id="PTHR12110:SF41">
    <property type="entry name" value="INOSOSE DEHYDRATASE"/>
    <property type="match status" value="1"/>
</dbReference>
<dbReference type="InterPro" id="IPR036237">
    <property type="entry name" value="Xyl_isomerase-like_sf"/>
</dbReference>
<organism evidence="3 4">
    <name type="scientific">Gryllotalpicola daejeonensis</name>
    <dbReference type="NCBI Taxonomy" id="993087"/>
    <lineage>
        <taxon>Bacteria</taxon>
        <taxon>Bacillati</taxon>
        <taxon>Actinomycetota</taxon>
        <taxon>Actinomycetes</taxon>
        <taxon>Micrococcales</taxon>
        <taxon>Microbacteriaceae</taxon>
        <taxon>Gryllotalpicola</taxon>
    </lineage>
</organism>